<evidence type="ECO:0000256" key="1">
    <source>
        <dbReference type="SAM" id="MobiDB-lite"/>
    </source>
</evidence>
<evidence type="ECO:0008006" key="4">
    <source>
        <dbReference type="Google" id="ProtNLM"/>
    </source>
</evidence>
<organism evidence="2 3">
    <name type="scientific">Mycolicibacillus parakoreensis</name>
    <dbReference type="NCBI Taxonomy" id="1069221"/>
    <lineage>
        <taxon>Bacteria</taxon>
        <taxon>Bacillati</taxon>
        <taxon>Actinomycetota</taxon>
        <taxon>Actinomycetes</taxon>
        <taxon>Mycobacteriales</taxon>
        <taxon>Mycobacteriaceae</taxon>
        <taxon>Mycolicibacillus</taxon>
    </lineage>
</organism>
<reference evidence="2" key="1">
    <citation type="submission" date="2022-08" db="EMBL/GenBank/DDBJ databases">
        <title>Complete genome sequence of 14 non-tuberculosis mycobacteria type-strains.</title>
        <authorList>
            <person name="Igarashi Y."/>
            <person name="Osugi A."/>
            <person name="Mitarai S."/>
        </authorList>
    </citation>
    <scope>NUCLEOTIDE SEQUENCE</scope>
    <source>
        <strain evidence="2">DSM 45575</strain>
    </source>
</reference>
<evidence type="ECO:0000313" key="2">
    <source>
        <dbReference type="EMBL" id="ULN52282.1"/>
    </source>
</evidence>
<proteinExistence type="predicted"/>
<feature type="compositionally biased region" description="Pro residues" evidence="1">
    <location>
        <begin position="85"/>
        <end position="97"/>
    </location>
</feature>
<gene>
    <name evidence="2" type="ORF">MIU77_15745</name>
</gene>
<dbReference type="EMBL" id="CP092365">
    <property type="protein sequence ID" value="ULN52282.1"/>
    <property type="molecule type" value="Genomic_DNA"/>
</dbReference>
<feature type="region of interest" description="Disordered" evidence="1">
    <location>
        <begin position="78"/>
        <end position="99"/>
    </location>
</feature>
<dbReference type="RefSeq" id="WP_240170556.1">
    <property type="nucleotide sequence ID" value="NZ_CP092365.1"/>
</dbReference>
<keyword evidence="3" id="KW-1185">Reference proteome</keyword>
<sequence length="190" mass="20085">MTGPEGRARPTVRAPAAVLAVALVVLGAVAAATVAVLADTDRRGLSDDTARDRVVESARRVVHVGALLDVQGRFRFAPCSEQPDTAPPPTGENPGPPYTGRVDMTFAIPGHTTAQSYLKNVAVLLGVGGWQTATLAPDSDRWTTVKDGVATVLSPVPDDPDRGRALVVGECDNWTDHRGERGEDISDQLW</sequence>
<accession>A0ABY3TX43</accession>
<protein>
    <recommendedName>
        <fullName evidence="4">Lipoprotein LppJ</fullName>
    </recommendedName>
</protein>
<dbReference type="Proteomes" id="UP001055200">
    <property type="component" value="Chromosome"/>
</dbReference>
<name>A0ABY3TX43_9MYCO</name>
<evidence type="ECO:0000313" key="3">
    <source>
        <dbReference type="Proteomes" id="UP001055200"/>
    </source>
</evidence>